<evidence type="ECO:0000256" key="1">
    <source>
        <dbReference type="SAM" id="Phobius"/>
    </source>
</evidence>
<sequence>MSLLSIVGLVLLYFVGPVLVALAIIWVITGVIWTAKQAHDRALHRIDVMARHDAYMLKVAADKKRRMRRFEVSDD</sequence>
<keyword evidence="1" id="KW-0472">Membrane</keyword>
<keyword evidence="1" id="KW-1133">Transmembrane helix</keyword>
<dbReference type="KEGG" id="vg:80018885"/>
<dbReference type="EMBL" id="MN586033">
    <property type="protein sequence ID" value="QGJ94164.1"/>
    <property type="molecule type" value="Genomic_DNA"/>
</dbReference>
<feature type="transmembrane region" description="Helical" evidence="1">
    <location>
        <begin position="6"/>
        <end position="35"/>
    </location>
</feature>
<protein>
    <submittedName>
        <fullName evidence="2">Uncharacterized protein</fullName>
    </submittedName>
</protein>
<keyword evidence="3" id="KW-1185">Reference proteome</keyword>
<accession>A0A649VPP6</accession>
<evidence type="ECO:0000313" key="2">
    <source>
        <dbReference type="EMBL" id="QGJ94164.1"/>
    </source>
</evidence>
<reference evidence="2 3" key="1">
    <citation type="submission" date="2019-10" db="EMBL/GenBank/DDBJ databases">
        <authorList>
            <person name="Davis E.R."/>
            <person name="Mohamed A."/>
            <person name="Ilzat A."/>
            <person name="Sivanathan V."/>
            <person name="Garlena R.A."/>
            <person name="Russell D.A."/>
            <person name="Pope W.H."/>
            <person name="Jacobs-Sera D."/>
            <person name="Hatfull G.F."/>
        </authorList>
    </citation>
    <scope>NUCLEOTIDE SEQUENCE [LARGE SCALE GENOMIC DNA]</scope>
</reference>
<dbReference type="RefSeq" id="YP_010754299.1">
    <property type="nucleotide sequence ID" value="NC_073458.1"/>
</dbReference>
<name>A0A649VPP6_9CAUD</name>
<proteinExistence type="predicted"/>
<organism evidence="2 3">
    <name type="scientific">Corynebacterium phage EmiRose</name>
    <dbReference type="NCBI Taxonomy" id="2565372"/>
    <lineage>
        <taxon>Viruses</taxon>
        <taxon>Duplodnaviria</taxon>
        <taxon>Heunggongvirae</taxon>
        <taxon>Uroviricota</taxon>
        <taxon>Caudoviricetes</taxon>
        <taxon>Emirosevirus</taxon>
        <taxon>Emirosevirus emirose</taxon>
    </lineage>
</organism>
<gene>
    <name evidence="2" type="primary">32</name>
    <name evidence="2" type="ORF">SEA_EMIROSE_32</name>
</gene>
<dbReference type="GeneID" id="80018885"/>
<dbReference type="Proteomes" id="UP000427166">
    <property type="component" value="Segment"/>
</dbReference>
<keyword evidence="1" id="KW-0812">Transmembrane</keyword>
<evidence type="ECO:0000313" key="3">
    <source>
        <dbReference type="Proteomes" id="UP000427166"/>
    </source>
</evidence>